<proteinExistence type="inferred from homology"/>
<reference evidence="13" key="1">
    <citation type="submission" date="2020-08" db="EMBL/GenBank/DDBJ databases">
        <title>Multicomponent nature underlies the extraordinary mechanical properties of spider dragline silk.</title>
        <authorList>
            <person name="Kono N."/>
            <person name="Nakamura H."/>
            <person name="Mori M."/>
            <person name="Yoshida Y."/>
            <person name="Ohtoshi R."/>
            <person name="Malay A.D."/>
            <person name="Moran D.A.P."/>
            <person name="Tomita M."/>
            <person name="Numata K."/>
            <person name="Arakawa K."/>
        </authorList>
    </citation>
    <scope>NUCLEOTIDE SEQUENCE</scope>
</reference>
<sequence length="414" mass="48540">MMEVDQNNHLDDSFDPSVYPDLLPIYYRRLFPFSLYNKWLRYEDDKLFVNREFSFTLKDDVYLRYQSFKDEEDMKKEVIQKCPFKIDIGAVYSCRPSDQRTASNFHPLEKELVFDIDMTDYDEVRTCCSGADICKNCWPFMTIALKILDRSLREDFGFNHLLWVYSGRRGIHCWVCDQAARELSPAARSAIVEYLSIVKGGEYQAKKVHLPEILHPSLKQADKIISKYFEDLMLNKQDYLATPENCDKVTAMCLDQNILVKYFNIFFHSKSSQEKWDTMNQIDDVVMQKGLKNRSKHFLTEVKFQLCYPRLDINVTKGLNHLLKAPFCVHPKTGRVCVPIDIKTVDSFDPFTVPTISSLCREIDEYDDSLKDVNKTEDIVDMEQKSIATKIEDYNKTSLRTSIEIFRKFVKNLC</sequence>
<evidence type="ECO:0000256" key="6">
    <source>
        <dbReference type="ARBA" id="ARBA00022679"/>
    </source>
</evidence>
<accession>A0A8X6JMN8</accession>
<keyword evidence="8 12" id="KW-0235">DNA replication</keyword>
<dbReference type="Pfam" id="PF01896">
    <property type="entry name" value="DNA_primase_S"/>
    <property type="match status" value="1"/>
</dbReference>
<evidence type="ECO:0000256" key="7">
    <source>
        <dbReference type="ARBA" id="ARBA00022695"/>
    </source>
</evidence>
<keyword evidence="10" id="KW-0862">Zinc</keyword>
<dbReference type="SUPFAM" id="SSF56747">
    <property type="entry name" value="Prim-pol domain"/>
    <property type="match status" value="1"/>
</dbReference>
<dbReference type="GO" id="GO:0003899">
    <property type="term" value="F:DNA-directed RNA polymerase activity"/>
    <property type="evidence" value="ECO:0007669"/>
    <property type="project" value="InterPro"/>
</dbReference>
<dbReference type="GO" id="GO:0005658">
    <property type="term" value="C:alpha DNA polymerase:primase complex"/>
    <property type="evidence" value="ECO:0007669"/>
    <property type="project" value="UniProtKB-ARBA"/>
</dbReference>
<dbReference type="AlphaFoldDB" id="A0A8X6JMN8"/>
<dbReference type="EC" id="2.7.7.-" evidence="12"/>
<dbReference type="Gene3D" id="3.90.920.10">
    <property type="entry name" value="DNA primase, PRIM domain"/>
    <property type="match status" value="1"/>
</dbReference>
<dbReference type="GO" id="GO:0006269">
    <property type="term" value="P:DNA replication, synthesis of primer"/>
    <property type="evidence" value="ECO:0007669"/>
    <property type="project" value="UniProtKB-KW"/>
</dbReference>
<keyword evidence="5 12" id="KW-0639">Primosome</keyword>
<dbReference type="EMBL" id="BMAW01044437">
    <property type="protein sequence ID" value="GFS44606.1"/>
    <property type="molecule type" value="Genomic_DNA"/>
</dbReference>
<evidence type="ECO:0000313" key="13">
    <source>
        <dbReference type="EMBL" id="GFS44606.1"/>
    </source>
</evidence>
<dbReference type="OrthoDB" id="19606at2759"/>
<evidence type="ECO:0000256" key="3">
    <source>
        <dbReference type="ARBA" id="ARBA00009762"/>
    </source>
</evidence>
<evidence type="ECO:0000256" key="8">
    <source>
        <dbReference type="ARBA" id="ARBA00022705"/>
    </source>
</evidence>
<protein>
    <recommendedName>
        <fullName evidence="12">DNA primase</fullName>
        <ecNumber evidence="12">2.7.7.-</ecNumber>
    </recommendedName>
</protein>
<dbReference type="FunFam" id="3.90.920.10:FF:000001">
    <property type="entry name" value="DNA primase"/>
    <property type="match status" value="1"/>
</dbReference>
<evidence type="ECO:0000256" key="10">
    <source>
        <dbReference type="ARBA" id="ARBA00022833"/>
    </source>
</evidence>
<dbReference type="GO" id="GO:0006270">
    <property type="term" value="P:DNA replication initiation"/>
    <property type="evidence" value="ECO:0007669"/>
    <property type="project" value="UniProtKB-ARBA"/>
</dbReference>
<dbReference type="Proteomes" id="UP000887013">
    <property type="component" value="Unassembled WGS sequence"/>
</dbReference>
<keyword evidence="7" id="KW-0548">Nucleotidyltransferase</keyword>
<comment type="similarity">
    <text evidence="3 12">Belongs to the eukaryotic-type primase small subunit family.</text>
</comment>
<keyword evidence="14" id="KW-1185">Reference proteome</keyword>
<dbReference type="NCBIfam" id="TIGR00335">
    <property type="entry name" value="primase_sml"/>
    <property type="match status" value="1"/>
</dbReference>
<keyword evidence="6 12" id="KW-0808">Transferase</keyword>
<keyword evidence="11" id="KW-0804">Transcription</keyword>
<evidence type="ECO:0000256" key="9">
    <source>
        <dbReference type="ARBA" id="ARBA00022723"/>
    </source>
</evidence>
<evidence type="ECO:0000256" key="4">
    <source>
        <dbReference type="ARBA" id="ARBA00022478"/>
    </source>
</evidence>
<dbReference type="GO" id="GO:0046872">
    <property type="term" value="F:metal ion binding"/>
    <property type="evidence" value="ECO:0007669"/>
    <property type="project" value="UniProtKB-KW"/>
</dbReference>
<dbReference type="InterPro" id="IPR002755">
    <property type="entry name" value="DNA_primase_S"/>
</dbReference>
<evidence type="ECO:0000256" key="11">
    <source>
        <dbReference type="ARBA" id="ARBA00023163"/>
    </source>
</evidence>
<keyword evidence="9" id="KW-0479">Metal-binding</keyword>
<dbReference type="InterPro" id="IPR014052">
    <property type="entry name" value="DNA_primase_ssu_euk/arc"/>
</dbReference>
<dbReference type="PANTHER" id="PTHR10536">
    <property type="entry name" value="DNA PRIMASE SMALL SUBUNIT"/>
    <property type="match status" value="1"/>
</dbReference>
<evidence type="ECO:0000256" key="5">
    <source>
        <dbReference type="ARBA" id="ARBA00022515"/>
    </source>
</evidence>
<comment type="caution">
    <text evidence="13">The sequence shown here is derived from an EMBL/GenBank/DDBJ whole genome shotgun (WGS) entry which is preliminary data.</text>
</comment>
<evidence type="ECO:0000313" key="14">
    <source>
        <dbReference type="Proteomes" id="UP000887013"/>
    </source>
</evidence>
<keyword evidence="4 12" id="KW-0240">DNA-directed RNA polymerase</keyword>
<name>A0A8X6JMN8_NEPPI</name>
<organism evidence="13 14">
    <name type="scientific">Nephila pilipes</name>
    <name type="common">Giant wood spider</name>
    <name type="synonym">Nephila maculata</name>
    <dbReference type="NCBI Taxonomy" id="299642"/>
    <lineage>
        <taxon>Eukaryota</taxon>
        <taxon>Metazoa</taxon>
        <taxon>Ecdysozoa</taxon>
        <taxon>Arthropoda</taxon>
        <taxon>Chelicerata</taxon>
        <taxon>Arachnida</taxon>
        <taxon>Araneae</taxon>
        <taxon>Araneomorphae</taxon>
        <taxon>Entelegynae</taxon>
        <taxon>Araneoidea</taxon>
        <taxon>Nephilidae</taxon>
        <taxon>Nephila</taxon>
    </lineage>
</organism>
<evidence type="ECO:0000256" key="2">
    <source>
        <dbReference type="ARBA" id="ARBA00001946"/>
    </source>
</evidence>
<gene>
    <name evidence="13" type="primary">PRIM1</name>
    <name evidence="13" type="ORF">NPIL_498341</name>
</gene>
<dbReference type="CDD" id="cd04860">
    <property type="entry name" value="AE_Prim_S"/>
    <property type="match status" value="1"/>
</dbReference>
<evidence type="ECO:0000256" key="12">
    <source>
        <dbReference type="RuleBase" id="RU003514"/>
    </source>
</evidence>
<comment type="cofactor">
    <cofactor evidence="1">
        <name>Mn(2+)</name>
        <dbReference type="ChEBI" id="CHEBI:29035"/>
    </cofactor>
</comment>
<evidence type="ECO:0000256" key="1">
    <source>
        <dbReference type="ARBA" id="ARBA00001936"/>
    </source>
</evidence>
<comment type="cofactor">
    <cofactor evidence="2">
        <name>Mg(2+)</name>
        <dbReference type="ChEBI" id="CHEBI:18420"/>
    </cofactor>
</comment>